<feature type="domain" description="Radical SAM core" evidence="7">
    <location>
        <begin position="13"/>
        <end position="229"/>
    </location>
</feature>
<dbReference type="GO" id="GO:0051539">
    <property type="term" value="F:4 iron, 4 sulfur cluster binding"/>
    <property type="evidence" value="ECO:0007669"/>
    <property type="project" value="UniProtKB-KW"/>
</dbReference>
<dbReference type="NCBIfam" id="TIGR02495">
    <property type="entry name" value="NrdG2"/>
    <property type="match status" value="1"/>
</dbReference>
<gene>
    <name evidence="8" type="ORF">DSOUD_0645</name>
</gene>
<reference evidence="8 9" key="1">
    <citation type="submission" date="2015-07" db="EMBL/GenBank/DDBJ databases">
        <title>Isolation and Genomic Characterization of a Novel Halophilic Metal-Reducing Deltaproteobacterium from the Deep Subsurface.</title>
        <authorList>
            <person name="Badalamenti J.P."/>
            <person name="Summers Z.M."/>
            <person name="Gralnick J.A."/>
            <person name="Bond D.R."/>
        </authorList>
    </citation>
    <scope>NUCLEOTIDE SEQUENCE [LARGE SCALE GENOMIC DNA]</scope>
    <source>
        <strain evidence="8 9">WTL</strain>
    </source>
</reference>
<dbReference type="Proteomes" id="UP000057158">
    <property type="component" value="Chromosome"/>
</dbReference>
<dbReference type="GO" id="GO:0046872">
    <property type="term" value="F:metal ion binding"/>
    <property type="evidence" value="ECO:0007669"/>
    <property type="project" value="UniProtKB-KW"/>
</dbReference>
<dbReference type="PROSITE" id="PS51918">
    <property type="entry name" value="RADICAL_SAM"/>
    <property type="match status" value="1"/>
</dbReference>
<keyword evidence="3" id="KW-0949">S-adenosyl-L-methionine</keyword>
<dbReference type="KEGG" id="des:DSOUD_0645"/>
<dbReference type="InterPro" id="IPR007197">
    <property type="entry name" value="rSAM"/>
</dbReference>
<evidence type="ECO:0000256" key="1">
    <source>
        <dbReference type="ARBA" id="ARBA00001966"/>
    </source>
</evidence>
<organism evidence="8 9">
    <name type="scientific">Desulfuromonas soudanensis</name>
    <dbReference type="NCBI Taxonomy" id="1603606"/>
    <lineage>
        <taxon>Bacteria</taxon>
        <taxon>Pseudomonadati</taxon>
        <taxon>Thermodesulfobacteriota</taxon>
        <taxon>Desulfuromonadia</taxon>
        <taxon>Desulfuromonadales</taxon>
        <taxon>Desulfuromonadaceae</taxon>
        <taxon>Desulfuromonas</taxon>
    </lineage>
</organism>
<keyword evidence="4" id="KW-0479">Metal-binding</keyword>
<dbReference type="Gene3D" id="3.20.20.70">
    <property type="entry name" value="Aldolase class I"/>
    <property type="match status" value="1"/>
</dbReference>
<keyword evidence="5" id="KW-0408">Iron</keyword>
<protein>
    <submittedName>
        <fullName evidence="8">Anaerobic ribonucleoside-triphosphate reductase activating protein</fullName>
    </submittedName>
</protein>
<comment type="cofactor">
    <cofactor evidence="1">
        <name>[4Fe-4S] cluster</name>
        <dbReference type="ChEBI" id="CHEBI:49883"/>
    </cofactor>
</comment>
<dbReference type="AlphaFoldDB" id="A0A0M3QF44"/>
<dbReference type="CDD" id="cd01335">
    <property type="entry name" value="Radical_SAM"/>
    <property type="match status" value="1"/>
</dbReference>
<keyword evidence="6" id="KW-0411">Iron-sulfur</keyword>
<proteinExistence type="predicted"/>
<evidence type="ECO:0000256" key="2">
    <source>
        <dbReference type="ARBA" id="ARBA00022485"/>
    </source>
</evidence>
<evidence type="ECO:0000256" key="4">
    <source>
        <dbReference type="ARBA" id="ARBA00022723"/>
    </source>
</evidence>
<dbReference type="PATRIC" id="fig|1603606.3.peg.702"/>
<evidence type="ECO:0000256" key="6">
    <source>
        <dbReference type="ARBA" id="ARBA00023014"/>
    </source>
</evidence>
<dbReference type="OrthoDB" id="9782387at2"/>
<dbReference type="PANTHER" id="PTHR30352:SF13">
    <property type="entry name" value="GLYCYL-RADICAL ENZYME ACTIVATING ENZYME YJJW-RELATED"/>
    <property type="match status" value="1"/>
</dbReference>
<dbReference type="RefSeq" id="WP_053549644.1">
    <property type="nucleotide sequence ID" value="NZ_CP010802.1"/>
</dbReference>
<name>A0A0M3QF44_9BACT</name>
<dbReference type="InterPro" id="IPR013785">
    <property type="entry name" value="Aldolase_TIM"/>
</dbReference>
<dbReference type="InterPro" id="IPR034457">
    <property type="entry name" value="Organic_radical-activating"/>
</dbReference>
<dbReference type="STRING" id="1603606.DSOUD_0645"/>
<dbReference type="SUPFAM" id="SSF102114">
    <property type="entry name" value="Radical SAM enzymes"/>
    <property type="match status" value="1"/>
</dbReference>
<evidence type="ECO:0000313" key="8">
    <source>
        <dbReference type="EMBL" id="ALC15433.1"/>
    </source>
</evidence>
<evidence type="ECO:0000256" key="5">
    <source>
        <dbReference type="ARBA" id="ARBA00023004"/>
    </source>
</evidence>
<keyword evidence="2" id="KW-0004">4Fe-4S</keyword>
<evidence type="ECO:0000256" key="3">
    <source>
        <dbReference type="ARBA" id="ARBA00022691"/>
    </source>
</evidence>
<keyword evidence="9" id="KW-1185">Reference proteome</keyword>
<dbReference type="EMBL" id="CP010802">
    <property type="protein sequence ID" value="ALC15433.1"/>
    <property type="molecule type" value="Genomic_DNA"/>
</dbReference>
<dbReference type="Pfam" id="PF04055">
    <property type="entry name" value="Radical_SAM"/>
    <property type="match status" value="1"/>
</dbReference>
<dbReference type="SFLD" id="SFLDG01094">
    <property type="entry name" value="Uncharacterised_Radical_SAM_Su"/>
    <property type="match status" value="1"/>
</dbReference>
<dbReference type="GO" id="GO:0003824">
    <property type="term" value="F:catalytic activity"/>
    <property type="evidence" value="ECO:0007669"/>
    <property type="project" value="InterPro"/>
</dbReference>
<evidence type="ECO:0000313" key="9">
    <source>
        <dbReference type="Proteomes" id="UP000057158"/>
    </source>
</evidence>
<evidence type="ECO:0000259" key="7">
    <source>
        <dbReference type="PROSITE" id="PS51918"/>
    </source>
</evidence>
<dbReference type="InterPro" id="IPR012840">
    <property type="entry name" value="NrdG2"/>
</dbReference>
<dbReference type="SFLD" id="SFLDS00029">
    <property type="entry name" value="Radical_SAM"/>
    <property type="match status" value="1"/>
</dbReference>
<sequence length="231" mass="25230">MGIKGFQGTSLLDYPGKIASLVFFGGCNLTCPFCHNPGLVLDPGQYPDLSVELLIEGLAERRTFIDGVVISGGEPTLDPALSELLRRVKELGLLVKLDTNGLAPRVLERLIDGNLVDYVAIDLKTAPERYPQLHSGPVSLTDLQHSVSLLVGGAVDHEFRTTCVPGFVDQEDIRRIGETLQGARRWVLQQFVPRHALSLQVQGIEPYPPEQLELLASLAAPYAREVSIRGL</sequence>
<dbReference type="InterPro" id="IPR058240">
    <property type="entry name" value="rSAM_sf"/>
</dbReference>
<dbReference type="PANTHER" id="PTHR30352">
    <property type="entry name" value="PYRUVATE FORMATE-LYASE-ACTIVATING ENZYME"/>
    <property type="match status" value="1"/>
</dbReference>
<accession>A0A0M3QF44</accession>